<dbReference type="RefSeq" id="WP_162663199.1">
    <property type="nucleotide sequence ID" value="NZ_CP048020.1"/>
</dbReference>
<reference evidence="1 2" key="1">
    <citation type="submission" date="2020-01" db="EMBL/GenBank/DDBJ databases">
        <title>Complete genome sequence of a human oral phylogroup 1 Treponema sp. strain ATCC 700766, originally isolated from periodontitis dental plaque.</title>
        <authorList>
            <person name="Chan Y."/>
            <person name="Huo Y.-B."/>
            <person name="Yu X.-L."/>
            <person name="Zeng H."/>
            <person name="Leung W.-K."/>
            <person name="Watt R.M."/>
        </authorList>
    </citation>
    <scope>NUCLEOTIDE SEQUENCE [LARGE SCALE GENOMIC DNA]</scope>
    <source>
        <strain evidence="1 2">OMZ 804</strain>
    </source>
</reference>
<organism evidence="1 2">
    <name type="scientific">Treponema vincentii</name>
    <dbReference type="NCBI Taxonomy" id="69710"/>
    <lineage>
        <taxon>Bacteria</taxon>
        <taxon>Pseudomonadati</taxon>
        <taxon>Spirochaetota</taxon>
        <taxon>Spirochaetia</taxon>
        <taxon>Spirochaetales</taxon>
        <taxon>Treponemataceae</taxon>
        <taxon>Treponema</taxon>
    </lineage>
</organism>
<evidence type="ECO:0000313" key="1">
    <source>
        <dbReference type="EMBL" id="QHX42919.1"/>
    </source>
</evidence>
<dbReference type="KEGG" id="trz:GWP43_05090"/>
<dbReference type="EMBL" id="CP048020">
    <property type="protein sequence ID" value="QHX42919.1"/>
    <property type="molecule type" value="Genomic_DNA"/>
</dbReference>
<accession>A0A6P1Y0M1</accession>
<dbReference type="Proteomes" id="UP000464374">
    <property type="component" value="Chromosome"/>
</dbReference>
<gene>
    <name evidence="1" type="ORF">GWP43_05090</name>
</gene>
<name>A0A6P1Y0M1_9SPIR</name>
<sequence>MEKQNDLLTDERRLSLLSAISVGENIFTIGSENNKIFLFKSKDFGVTWDNTNIEAHEVFSDSEDVFILRYDALYKISANFLNEEKIYESHGTEEIINMVLNKEVWIVQTHDRLCIILDYILARIKVKRGIIELETVMLVQSHLVKVLYLWEILKD</sequence>
<proteinExistence type="predicted"/>
<evidence type="ECO:0000313" key="2">
    <source>
        <dbReference type="Proteomes" id="UP000464374"/>
    </source>
</evidence>
<dbReference type="AlphaFoldDB" id="A0A6P1Y0M1"/>
<protein>
    <submittedName>
        <fullName evidence="1">Uncharacterized protein</fullName>
    </submittedName>
</protein>